<protein>
    <recommendedName>
        <fullName evidence="4">YkoY family integral membrane protein</fullName>
    </recommendedName>
</protein>
<evidence type="ECO:0000313" key="3">
    <source>
        <dbReference type="Proteomes" id="UP001519296"/>
    </source>
</evidence>
<name>A0ABS5B2S1_9STRE</name>
<dbReference type="RefSeq" id="WP_209627610.1">
    <property type="nucleotide sequence ID" value="NZ_PRDG01000002.1"/>
</dbReference>
<feature type="transmembrane region" description="Helical" evidence="1">
    <location>
        <begin position="192"/>
        <end position="209"/>
    </location>
</feature>
<proteinExistence type="predicted"/>
<keyword evidence="1" id="KW-0472">Membrane</keyword>
<dbReference type="EMBL" id="PRDG01000002">
    <property type="protein sequence ID" value="MBP2623127.1"/>
    <property type="molecule type" value="Genomic_DNA"/>
</dbReference>
<sequence>MDNMEVRALAERLGLRFDEELGLIFGQKEGYNLYITEASQQNQYSIYFSVSLAEGLDGKEVLRDWKDQAKSLLRVDANRYKITCLVKNAMTKNKAANYLEEALEASLNFLTERGFVNVCEQSGEQGQIDVYQVGNQALILSPASFQSLAASHSLDNQEYDNQSEHMVAGIVGAFLGSLIGLIVILLVAQMGYVSVAGGIVMGVCTIKGYELLGKKVSKKGLVISILLMIVMTFVAQQLDSAMELLKANKLGFEYLGEGFQYVNQAVFTNTDVPGQYWFNLALLYLFTAVGAFYMVRNTLFNQSQRYVTRKL</sequence>
<feature type="transmembrane region" description="Helical" evidence="1">
    <location>
        <begin position="166"/>
        <end position="186"/>
    </location>
</feature>
<accession>A0ABS5B2S1</accession>
<feature type="transmembrane region" description="Helical" evidence="1">
    <location>
        <begin position="221"/>
        <end position="238"/>
    </location>
</feature>
<evidence type="ECO:0008006" key="4">
    <source>
        <dbReference type="Google" id="ProtNLM"/>
    </source>
</evidence>
<dbReference type="Proteomes" id="UP001519296">
    <property type="component" value="Unassembled WGS sequence"/>
</dbReference>
<feature type="transmembrane region" description="Helical" evidence="1">
    <location>
        <begin position="276"/>
        <end position="295"/>
    </location>
</feature>
<keyword evidence="1" id="KW-0812">Transmembrane</keyword>
<evidence type="ECO:0000313" key="2">
    <source>
        <dbReference type="EMBL" id="MBP2623127.1"/>
    </source>
</evidence>
<gene>
    <name evidence="2" type="ORF">C4K46_04140</name>
</gene>
<organism evidence="2 3">
    <name type="scientific">Streptococcus oricebi</name>
    <dbReference type="NCBI Taxonomy" id="1547447"/>
    <lineage>
        <taxon>Bacteria</taxon>
        <taxon>Bacillati</taxon>
        <taxon>Bacillota</taxon>
        <taxon>Bacilli</taxon>
        <taxon>Lactobacillales</taxon>
        <taxon>Streptococcaceae</taxon>
        <taxon>Streptococcus</taxon>
    </lineage>
</organism>
<keyword evidence="3" id="KW-1185">Reference proteome</keyword>
<comment type="caution">
    <text evidence="2">The sequence shown here is derived from an EMBL/GenBank/DDBJ whole genome shotgun (WGS) entry which is preliminary data.</text>
</comment>
<evidence type="ECO:0000256" key="1">
    <source>
        <dbReference type="SAM" id="Phobius"/>
    </source>
</evidence>
<reference evidence="2 3" key="1">
    <citation type="submission" date="2018-02" db="EMBL/GenBank/DDBJ databases">
        <title>Draft genome sequence of Streptococcus oricebi CCUG 70868T type strain.</title>
        <authorList>
            <person name="Mendez V."/>
            <person name="Salva-Serra F."/>
            <person name="Jaen-Luchoro D."/>
            <person name="Gonzales-Siles L."/>
            <person name="Karlsson R."/>
            <person name="Engstrom-Jakobsson H."/>
            <person name="Busquets A."/>
            <person name="Gomila M."/>
            <person name="Pineiro-Iglesias B."/>
            <person name="Bennasar-Figueras A."/>
            <person name="Seeger M."/>
            <person name="Moore E."/>
        </authorList>
    </citation>
    <scope>NUCLEOTIDE SEQUENCE [LARGE SCALE GENOMIC DNA]</scope>
    <source>
        <strain evidence="2 3">CCUG 70868</strain>
    </source>
</reference>
<keyword evidence="1" id="KW-1133">Transmembrane helix</keyword>